<dbReference type="RefSeq" id="WP_013835754.1">
    <property type="nucleotide sequence ID" value="NC_015581.1"/>
</dbReference>
<keyword evidence="6" id="KW-0175">Coiled coil</keyword>
<sequence length="498" mass="57509">MNQHNPAPMPPQYDDEIDLYELWQTIWSQKWLIAIATIIMTVIAGLYAINMTPTYQSEASLLPPSSAQIDSIRLSELSGFNLERPTQESVYQTYLENLTSSEAIMHLLRLEPHQAFIQNELQLSETQAYRFLRKNLTITTPEISQKEVFKLLSTRIAFQASSPHISYEILSDFLSASADLTTQEIRNSLLTSIELKISRLLSEYEQENARVNREIEAEIKRLEEDDLESKTVLLQKFELENQRVNREIQAEIKRLEETDIEHKENLTEQIKLLREKAKLDREFRIARLKTDLNIAQALGIETPVNPSDYNRQAGNVSRIDINSQNPSRYWLGTKALTQEIRSLQQRTSDDPFISELPDLFRQLEALNVNQRIERLKNRQDNFPFSEELRSIQAKLNQLDEENIRILTLKNRTDNFPFSDSLRSLHNKLEVLNEAKTKIAQADFSVFRVAQLPMVPENPIKPNKKLIVAVALVLGGMLGIFIALIRGAVRKRKQMQVVD</sequence>
<dbReference type="InterPro" id="IPR003856">
    <property type="entry name" value="LPS_length_determ_N"/>
</dbReference>
<organism evidence="10 11">
    <name type="scientific">Thiomicrospira cyclica (strain DSM 14477 / JCM 11371 / ALM1)</name>
    <name type="common">Thioalkalimicrobium cyclicum</name>
    <dbReference type="NCBI Taxonomy" id="717773"/>
    <lineage>
        <taxon>Bacteria</taxon>
        <taxon>Pseudomonadati</taxon>
        <taxon>Pseudomonadota</taxon>
        <taxon>Gammaproteobacteria</taxon>
        <taxon>Thiotrichales</taxon>
        <taxon>Piscirickettsiaceae</taxon>
        <taxon>Thiomicrospira</taxon>
    </lineage>
</organism>
<evidence type="ECO:0000313" key="11">
    <source>
        <dbReference type="Proteomes" id="UP000009232"/>
    </source>
</evidence>
<dbReference type="AlphaFoldDB" id="F6D8X8"/>
<feature type="domain" description="Tyrosine-protein kinase G-rich" evidence="9">
    <location>
        <begin position="441"/>
        <end position="486"/>
    </location>
</feature>
<dbReference type="KEGG" id="tcy:Thicy_1211"/>
<dbReference type="STRING" id="717773.Thicy_1211"/>
<evidence type="ECO:0000256" key="2">
    <source>
        <dbReference type="ARBA" id="ARBA00022475"/>
    </source>
</evidence>
<evidence type="ECO:0000259" key="8">
    <source>
        <dbReference type="Pfam" id="PF02706"/>
    </source>
</evidence>
<evidence type="ECO:0000256" key="4">
    <source>
        <dbReference type="ARBA" id="ARBA00022989"/>
    </source>
</evidence>
<feature type="transmembrane region" description="Helical" evidence="7">
    <location>
        <begin position="31"/>
        <end position="49"/>
    </location>
</feature>
<keyword evidence="11" id="KW-1185">Reference proteome</keyword>
<keyword evidence="3 7" id="KW-0812">Transmembrane</keyword>
<comment type="subcellular location">
    <subcellularLocation>
        <location evidence="1">Cell membrane</location>
        <topology evidence="1">Multi-pass membrane protein</topology>
    </subcellularLocation>
</comment>
<dbReference type="InterPro" id="IPR032807">
    <property type="entry name" value="GNVR"/>
</dbReference>
<proteinExistence type="predicted"/>
<dbReference type="HOGENOM" id="CLU_625388_0_0_6"/>
<dbReference type="GO" id="GO:0005886">
    <property type="term" value="C:plasma membrane"/>
    <property type="evidence" value="ECO:0007669"/>
    <property type="project" value="UniProtKB-SubCell"/>
</dbReference>
<gene>
    <name evidence="10" type="ordered locus">Thicy_1211</name>
</gene>
<dbReference type="Pfam" id="PF02706">
    <property type="entry name" value="Wzz"/>
    <property type="match status" value="1"/>
</dbReference>
<protein>
    <submittedName>
        <fullName evidence="10">Lipopolysaccharide biosynthesis protein</fullName>
    </submittedName>
</protein>
<keyword evidence="2" id="KW-1003">Cell membrane</keyword>
<feature type="transmembrane region" description="Helical" evidence="7">
    <location>
        <begin position="465"/>
        <end position="484"/>
    </location>
</feature>
<dbReference type="SUPFAM" id="SSF160355">
    <property type="entry name" value="Bacterial polysaccharide co-polymerase-like"/>
    <property type="match status" value="2"/>
</dbReference>
<dbReference type="Pfam" id="PF13807">
    <property type="entry name" value="GNVR"/>
    <property type="match status" value="1"/>
</dbReference>
<dbReference type="EMBL" id="CP002776">
    <property type="protein sequence ID" value="AEG31978.1"/>
    <property type="molecule type" value="Genomic_DNA"/>
</dbReference>
<dbReference type="PANTHER" id="PTHR32309">
    <property type="entry name" value="TYROSINE-PROTEIN KINASE"/>
    <property type="match status" value="1"/>
</dbReference>
<dbReference type="InterPro" id="IPR050445">
    <property type="entry name" value="Bact_polysacc_biosynth/exp"/>
</dbReference>
<keyword evidence="5 7" id="KW-0472">Membrane</keyword>
<evidence type="ECO:0000256" key="5">
    <source>
        <dbReference type="ARBA" id="ARBA00023136"/>
    </source>
</evidence>
<dbReference type="OrthoDB" id="9775724at2"/>
<evidence type="ECO:0000259" key="9">
    <source>
        <dbReference type="Pfam" id="PF13807"/>
    </source>
</evidence>
<feature type="domain" description="Polysaccharide chain length determinant N-terminal" evidence="8">
    <location>
        <begin position="15"/>
        <end position="102"/>
    </location>
</feature>
<dbReference type="PANTHER" id="PTHR32309:SF13">
    <property type="entry name" value="FERRIC ENTEROBACTIN TRANSPORT PROTEIN FEPE"/>
    <property type="match status" value="1"/>
</dbReference>
<keyword evidence="4 7" id="KW-1133">Transmembrane helix</keyword>
<evidence type="ECO:0000256" key="3">
    <source>
        <dbReference type="ARBA" id="ARBA00022692"/>
    </source>
</evidence>
<name>F6D8X8_THICA</name>
<evidence type="ECO:0000313" key="10">
    <source>
        <dbReference type="EMBL" id="AEG31978.1"/>
    </source>
</evidence>
<accession>F6D8X8</accession>
<dbReference type="GO" id="GO:0004713">
    <property type="term" value="F:protein tyrosine kinase activity"/>
    <property type="evidence" value="ECO:0007669"/>
    <property type="project" value="TreeGrafter"/>
</dbReference>
<evidence type="ECO:0000256" key="1">
    <source>
        <dbReference type="ARBA" id="ARBA00004651"/>
    </source>
</evidence>
<evidence type="ECO:0000256" key="6">
    <source>
        <dbReference type="SAM" id="Coils"/>
    </source>
</evidence>
<dbReference type="eggNOG" id="COG3765">
    <property type="taxonomic scope" value="Bacteria"/>
</dbReference>
<evidence type="ECO:0000256" key="7">
    <source>
        <dbReference type="SAM" id="Phobius"/>
    </source>
</evidence>
<feature type="coiled-coil region" evidence="6">
    <location>
        <begin position="190"/>
        <end position="265"/>
    </location>
</feature>
<dbReference type="Gene3D" id="3.30.1890.10">
    <property type="entry name" value="FepE-like"/>
    <property type="match status" value="3"/>
</dbReference>
<reference evidence="10 11" key="1">
    <citation type="submission" date="2011-05" db="EMBL/GenBank/DDBJ databases">
        <title>Complete sequence of Thioalkalimicrobium cyclicum ALM1.</title>
        <authorList>
            <consortium name="US DOE Joint Genome Institute"/>
            <person name="Lucas S."/>
            <person name="Han J."/>
            <person name="Lapidus A."/>
            <person name="Cheng J.-F."/>
            <person name="Goodwin L."/>
            <person name="Pitluck S."/>
            <person name="Peters L."/>
            <person name="Mikhailova N."/>
            <person name="Davenport K."/>
            <person name="Han C."/>
            <person name="Tapia R."/>
            <person name="Land M."/>
            <person name="Hauser L."/>
            <person name="Kyrpides N."/>
            <person name="Ivanova N."/>
            <person name="Pagani I."/>
            <person name="Kappler U."/>
            <person name="Woyke T."/>
        </authorList>
    </citation>
    <scope>NUCLEOTIDE SEQUENCE [LARGE SCALE GENOMIC DNA]</scope>
    <source>
        <strain evidence="11">DSM 14477 / JCM 11371 / ALM1</strain>
    </source>
</reference>
<dbReference type="Proteomes" id="UP000009232">
    <property type="component" value="Chromosome"/>
</dbReference>